<dbReference type="EMBL" id="VYZN01000002">
    <property type="protein sequence ID" value="KAE9544306.1"/>
    <property type="molecule type" value="Genomic_DNA"/>
</dbReference>
<reference evidence="2 3" key="1">
    <citation type="submission" date="2019-08" db="EMBL/GenBank/DDBJ databases">
        <title>The genome of the soybean aphid Biotype 1, its phylome, world population structure and adaptation to the North American continent.</title>
        <authorList>
            <person name="Giordano R."/>
            <person name="Donthu R.K."/>
            <person name="Hernandez A.G."/>
            <person name="Wright C.L."/>
            <person name="Zimin A.V."/>
        </authorList>
    </citation>
    <scope>NUCLEOTIDE SEQUENCE [LARGE SCALE GENOMIC DNA]</scope>
    <source>
        <tissue evidence="2">Whole aphids</tissue>
    </source>
</reference>
<dbReference type="AlphaFoldDB" id="A0A6G0U7V9"/>
<organism evidence="2 3">
    <name type="scientific">Aphis glycines</name>
    <name type="common">Soybean aphid</name>
    <dbReference type="NCBI Taxonomy" id="307491"/>
    <lineage>
        <taxon>Eukaryota</taxon>
        <taxon>Metazoa</taxon>
        <taxon>Ecdysozoa</taxon>
        <taxon>Arthropoda</taxon>
        <taxon>Hexapoda</taxon>
        <taxon>Insecta</taxon>
        <taxon>Pterygota</taxon>
        <taxon>Neoptera</taxon>
        <taxon>Paraneoptera</taxon>
        <taxon>Hemiptera</taxon>
        <taxon>Sternorrhyncha</taxon>
        <taxon>Aphidomorpha</taxon>
        <taxon>Aphidoidea</taxon>
        <taxon>Aphididae</taxon>
        <taxon>Aphidini</taxon>
        <taxon>Aphis</taxon>
        <taxon>Aphis</taxon>
    </lineage>
</organism>
<sequence length="459" mass="51048">MNATTMECIIKTVMLYLKSLHKRSQYETTINLDNFDKFVCFVVRFSLYQKVRREAIHIYHNFIYSYDSRQTLLFTPHVNAAPVQESLFVETGTAERVLDADVEQGRGRFLLAVAAVQEPHVLVQDQVAVPHGVVVLRHQRPDSGVPAQEPVELFVGDVEPGGVAQRALARVLALQQEALEHLPPDRPQPVDVLGERFVHVVRVDHRVDLERDLVPSAPLAHLVQLGNVVGPTALPSADRPVRVGVERVARHGQHVHVLAVPVHPLLLNQTSVAHYRHADAGPPEFRFAVADQLAHEPAAVPDERFAPRKVQLLHTGFRQHGQTALGLGQRQHERRLGRVKAKAAAVVALPREMVVDAERHGLGTGRSGCSGCSARGVPGPRDGRVRLQSPAHRVPSVPQHVEKSRVPCHDGLLHRVRVVGCCGIYDAMVSSCADRRRSHRQLDTIMGRYMGTWGRIRFR</sequence>
<dbReference type="Proteomes" id="UP000475862">
    <property type="component" value="Unassembled WGS sequence"/>
</dbReference>
<comment type="caution">
    <text evidence="2">The sequence shown here is derived from an EMBL/GenBank/DDBJ whole genome shotgun (WGS) entry which is preliminary data.</text>
</comment>
<evidence type="ECO:0000256" key="1">
    <source>
        <dbReference type="SAM" id="MobiDB-lite"/>
    </source>
</evidence>
<evidence type="ECO:0000313" key="2">
    <source>
        <dbReference type="EMBL" id="KAE9544306.1"/>
    </source>
</evidence>
<accession>A0A6G0U7V9</accession>
<proteinExistence type="predicted"/>
<name>A0A6G0U7V9_APHGL</name>
<protein>
    <submittedName>
        <fullName evidence="2">Uncharacterized protein</fullName>
    </submittedName>
</protein>
<feature type="region of interest" description="Disordered" evidence="1">
    <location>
        <begin position="372"/>
        <end position="398"/>
    </location>
</feature>
<evidence type="ECO:0000313" key="3">
    <source>
        <dbReference type="Proteomes" id="UP000475862"/>
    </source>
</evidence>
<gene>
    <name evidence="2" type="ORF">AGLY_001485</name>
</gene>
<keyword evidence="3" id="KW-1185">Reference proteome</keyword>